<keyword evidence="4" id="KW-0964">Secreted</keyword>
<keyword evidence="6 10" id="KW-0879">Wnt signaling pathway</keyword>
<name>A0ABR4QIT6_9CEST</name>
<dbReference type="CDD" id="cd13113">
    <property type="entry name" value="Wnt"/>
    <property type="match status" value="1"/>
</dbReference>
<evidence type="ECO:0000313" key="14">
    <source>
        <dbReference type="Proteomes" id="UP001651158"/>
    </source>
</evidence>
<comment type="similarity">
    <text evidence="2 10">Belongs to the Wnt family.</text>
</comment>
<proteinExistence type="inferred from homology"/>
<evidence type="ECO:0000256" key="3">
    <source>
        <dbReference type="ARBA" id="ARBA00022473"/>
    </source>
</evidence>
<feature type="transmembrane region" description="Helical" evidence="12">
    <location>
        <begin position="51"/>
        <end position="72"/>
    </location>
</feature>
<keyword evidence="3 10" id="KW-0217">Developmental protein</keyword>
<keyword evidence="9" id="KW-0449">Lipoprotein</keyword>
<evidence type="ECO:0000256" key="8">
    <source>
        <dbReference type="ARBA" id="ARBA00023180"/>
    </source>
</evidence>
<dbReference type="InterPro" id="IPR043158">
    <property type="entry name" value="Wnt_C"/>
</dbReference>
<comment type="function">
    <text evidence="10">Ligand for members of the frizzled family of seven transmembrane receptors.</text>
</comment>
<keyword evidence="8" id="KW-0325">Glycoprotein</keyword>
<accession>A0ABR4QIT6</accession>
<dbReference type="PROSITE" id="PS00246">
    <property type="entry name" value="WNT1"/>
    <property type="match status" value="1"/>
</dbReference>
<keyword evidence="12" id="KW-1133">Transmembrane helix</keyword>
<evidence type="ECO:0000256" key="1">
    <source>
        <dbReference type="ARBA" id="ARBA00004498"/>
    </source>
</evidence>
<dbReference type="EMBL" id="JAKROA010000003">
    <property type="protein sequence ID" value="KAL5109300.1"/>
    <property type="molecule type" value="Genomic_DNA"/>
</dbReference>
<organism evidence="13 14">
    <name type="scientific">Taenia crassiceps</name>
    <dbReference type="NCBI Taxonomy" id="6207"/>
    <lineage>
        <taxon>Eukaryota</taxon>
        <taxon>Metazoa</taxon>
        <taxon>Spiralia</taxon>
        <taxon>Lophotrochozoa</taxon>
        <taxon>Platyhelminthes</taxon>
        <taxon>Cestoda</taxon>
        <taxon>Eucestoda</taxon>
        <taxon>Cyclophyllidea</taxon>
        <taxon>Taeniidae</taxon>
        <taxon>Taenia</taxon>
    </lineage>
</organism>
<keyword evidence="12" id="KW-0472">Membrane</keyword>
<keyword evidence="5" id="KW-0272">Extracellular matrix</keyword>
<comment type="caution">
    <text evidence="13">The sequence shown here is derived from an EMBL/GenBank/DDBJ whole genome shotgun (WGS) entry which is preliminary data.</text>
</comment>
<evidence type="ECO:0000256" key="4">
    <source>
        <dbReference type="ARBA" id="ARBA00022525"/>
    </source>
</evidence>
<dbReference type="SMART" id="SM00097">
    <property type="entry name" value="WNT1"/>
    <property type="match status" value="1"/>
</dbReference>
<dbReference type="PRINTS" id="PR01349">
    <property type="entry name" value="WNTPROTEIN"/>
</dbReference>
<dbReference type="PANTHER" id="PTHR12027:SF101">
    <property type="entry name" value="PROTEIN WNT-4"/>
    <property type="match status" value="1"/>
</dbReference>
<evidence type="ECO:0000256" key="12">
    <source>
        <dbReference type="SAM" id="Phobius"/>
    </source>
</evidence>
<evidence type="ECO:0000256" key="10">
    <source>
        <dbReference type="RuleBase" id="RU003500"/>
    </source>
</evidence>
<dbReference type="InterPro" id="IPR005817">
    <property type="entry name" value="Wnt"/>
</dbReference>
<dbReference type="Pfam" id="PF00110">
    <property type="entry name" value="wnt"/>
    <property type="match status" value="1"/>
</dbReference>
<evidence type="ECO:0000313" key="13">
    <source>
        <dbReference type="EMBL" id="KAL5109300.1"/>
    </source>
</evidence>
<evidence type="ECO:0000256" key="11">
    <source>
        <dbReference type="SAM" id="MobiDB-lite"/>
    </source>
</evidence>
<evidence type="ECO:0000256" key="5">
    <source>
        <dbReference type="ARBA" id="ARBA00022530"/>
    </source>
</evidence>
<evidence type="ECO:0000256" key="9">
    <source>
        <dbReference type="ARBA" id="ARBA00023288"/>
    </source>
</evidence>
<reference evidence="13 14" key="1">
    <citation type="journal article" date="2022" name="Front. Cell. Infect. Microbiol.">
        <title>The Genomes of Two Strains of Taenia crassiceps the Animal Model for the Study of Human Cysticercosis.</title>
        <authorList>
            <person name="Bobes R.J."/>
            <person name="Estrada K."/>
            <person name="Rios-Valencia D.G."/>
            <person name="Calderon-Gallegos A."/>
            <person name="de la Torre P."/>
            <person name="Carrero J.C."/>
            <person name="Sanchez-Flores A."/>
            <person name="Laclette J.P."/>
        </authorList>
    </citation>
    <scope>NUCLEOTIDE SEQUENCE [LARGE SCALE GENOMIC DNA]</scope>
    <source>
        <strain evidence="13">WFUcys</strain>
    </source>
</reference>
<feature type="region of interest" description="Disordered" evidence="11">
    <location>
        <begin position="428"/>
        <end position="448"/>
    </location>
</feature>
<protein>
    <recommendedName>
        <fullName evidence="10">Protein Wnt</fullName>
    </recommendedName>
</protein>
<evidence type="ECO:0000256" key="7">
    <source>
        <dbReference type="ARBA" id="ARBA00023157"/>
    </source>
</evidence>
<dbReference type="InterPro" id="IPR018161">
    <property type="entry name" value="Wnt_CS"/>
</dbReference>
<evidence type="ECO:0000256" key="2">
    <source>
        <dbReference type="ARBA" id="ARBA00005683"/>
    </source>
</evidence>
<keyword evidence="12" id="KW-0812">Transmembrane</keyword>
<keyword evidence="7" id="KW-1015">Disulfide bond</keyword>
<dbReference type="Gene3D" id="3.30.2460.20">
    <property type="match status" value="1"/>
</dbReference>
<dbReference type="Proteomes" id="UP001651158">
    <property type="component" value="Unassembled WGS sequence"/>
</dbReference>
<sequence length="546" mass="61268">MSAFARICSRTSDWCDTRFAQEKARLRPMGSAVEAASGSGLQRPIRDMRPFALPVAHAPAALSLFILLLLLFSEISPTEASKRDDERSVPVYSWLYSINELRTMLVESGRDDPVLSGINHENDKILISERTGGGGNAYLMGNRSTLYDPVPPTVSTSIGVVRMQNRKVSEHIGPDGRFKSSICDQPNGFLRKQRALCLQYIQLMESVVRGYFMGLRECEYQFAAHRWNCLGYNLTIRSPPSRRKPGKVLRSSQTEGHSKRRHVRTYMDRLLSSGTRESAYVLAVTSAGISHAVTKACSSGMHDSCGCDRTIYDHERQPNFEWSGCSDNIHFGAAFSRKFLDSREKGRVQRNPKLGLTNLHNNHVGRQAVVKKMDIKCKCHGVSGSCEMRTCWRALPDFRSVGTQLRELFQEAVMVDYVNNRLVPKSALYHRPQPSGPPQPSPSAQSPVPVGAGLAGLPMLKENELIYTTRSPSYCHHDPRFGSIGTYGRRCSVDSKGPDNCNFLCCGRDYRREVFIQQEKCKCKFHWCCEVRCETCEKTVVVSTCN</sequence>
<keyword evidence="14" id="KW-1185">Reference proteome</keyword>
<gene>
    <name evidence="13" type="ORF">TcWFU_008119</name>
</gene>
<evidence type="ECO:0000256" key="6">
    <source>
        <dbReference type="ARBA" id="ARBA00022687"/>
    </source>
</evidence>
<dbReference type="PANTHER" id="PTHR12027">
    <property type="entry name" value="WNT RELATED"/>
    <property type="match status" value="1"/>
</dbReference>
<feature type="region of interest" description="Disordered" evidence="11">
    <location>
        <begin position="241"/>
        <end position="261"/>
    </location>
</feature>
<comment type="subcellular location">
    <subcellularLocation>
        <location evidence="1 10">Secreted</location>
        <location evidence="1 10">Extracellular space</location>
        <location evidence="1 10">Extracellular matrix</location>
    </subcellularLocation>
</comment>